<dbReference type="SMART" id="SM00322">
    <property type="entry name" value="KH"/>
    <property type="match status" value="2"/>
</dbReference>
<evidence type="ECO:0000313" key="3">
    <source>
        <dbReference type="Proteomes" id="UP000094336"/>
    </source>
</evidence>
<dbReference type="InterPro" id="IPR004088">
    <property type="entry name" value="KH_dom_type_1"/>
</dbReference>
<dbReference type="InterPro" id="IPR036612">
    <property type="entry name" value="KH_dom_type_1_sf"/>
</dbReference>
<keyword evidence="3" id="KW-1185">Reference proteome</keyword>
<dbReference type="EMBL" id="KV454431">
    <property type="protein sequence ID" value="ODQ79977.1"/>
    <property type="molecule type" value="Genomic_DNA"/>
</dbReference>
<dbReference type="SUPFAM" id="SSF54791">
    <property type="entry name" value="Eukaryotic type KH-domain (KH-domain type I)"/>
    <property type="match status" value="2"/>
</dbReference>
<sequence length="634" mass="71151">MLKPSLRVVNLPYCRFSTKTCKQHRLLGIPKAVIPQELPVLPEMLTTLTKSPWISTISKNCHVRITPLADRLLFSPMKDESAATITHAVSEVEKIIQSVTNHRQEVSIPLEYLRLVFRNIRTVFSNTPDISIQAGALCNASNTTELVVSHPDSIQVSRAIVKLLAFIAKLSQNTMTTSPIPAVIGHTVLSPNSSAIRRLSDNRILVHFNDAPGLCLYTLTSYEYGIVSAKFLELSSLIERYTIHSAEIEIDDSAYKSLQKRSVFSRLESEFKVTLRGDGLPHTRMLIVHIVGDKEGISETVSQRIKDLSTLMEIISPRIPLPSINVARALSGFYGYRLSDIMNDTGTCITLCQKPTTCLRETSEQPFSLSEILVTGNSIERIEKASSLISQLITALALNGKTIQLQLPIVHKLVGPGGAHINNMQIQTNTSVQLLHVISHQNETEAYITGESPENVADCILLINHQLSNLTAYSQEFPIPEGFAWWLRKAENAHILQTNRDENDSIVFVDKNLAKRIKNRHRLLIQAPTKAQFDNSYAQVNRYLKRFYDNTRSISVDRELFQKCFPMKTRVQKDEFRAIVRDTATSITIIKEKNANDLVLKFDSIDKAGIHEAISKIEFKLDVGKITMDNDASR</sequence>
<evidence type="ECO:0000313" key="2">
    <source>
        <dbReference type="EMBL" id="ODQ79977.1"/>
    </source>
</evidence>
<dbReference type="GeneID" id="30148337"/>
<protein>
    <recommendedName>
        <fullName evidence="1">K Homology domain-containing protein</fullName>
    </recommendedName>
</protein>
<accession>A0A1E3QST3</accession>
<dbReference type="RefSeq" id="XP_018985305.1">
    <property type="nucleotide sequence ID" value="XM_019130484.1"/>
</dbReference>
<dbReference type="CDD" id="cd00105">
    <property type="entry name" value="KH-I"/>
    <property type="match status" value="1"/>
</dbReference>
<dbReference type="GO" id="GO:0003723">
    <property type="term" value="F:RNA binding"/>
    <property type="evidence" value="ECO:0007669"/>
    <property type="project" value="InterPro"/>
</dbReference>
<feature type="domain" description="K Homology" evidence="1">
    <location>
        <begin position="399"/>
        <end position="468"/>
    </location>
</feature>
<gene>
    <name evidence="2" type="ORF">BABINDRAFT_167081</name>
</gene>
<name>A0A1E3QST3_9ASCO</name>
<reference evidence="3" key="1">
    <citation type="submission" date="2016-05" db="EMBL/GenBank/DDBJ databases">
        <title>Comparative genomics of biotechnologically important yeasts.</title>
        <authorList>
            <consortium name="DOE Joint Genome Institute"/>
            <person name="Riley R."/>
            <person name="Haridas S."/>
            <person name="Wolfe K.H."/>
            <person name="Lopes M.R."/>
            <person name="Hittinger C.T."/>
            <person name="Goker M."/>
            <person name="Salamov A."/>
            <person name="Wisecaver J."/>
            <person name="Long T.M."/>
            <person name="Aerts A.L."/>
            <person name="Barry K."/>
            <person name="Choi C."/>
            <person name="Clum A."/>
            <person name="Coughlan A.Y."/>
            <person name="Deshpande S."/>
            <person name="Douglass A.P."/>
            <person name="Hanson S.J."/>
            <person name="Klenk H.-P."/>
            <person name="Labutti K."/>
            <person name="Lapidus A."/>
            <person name="Lindquist E."/>
            <person name="Lipzen A."/>
            <person name="Meier-Kolthoff J.P."/>
            <person name="Ohm R.A."/>
            <person name="Otillar R.P."/>
            <person name="Pangilinan J."/>
            <person name="Peng Y."/>
            <person name="Rokas A."/>
            <person name="Rosa C.A."/>
            <person name="Scheuner C."/>
            <person name="Sibirny A.A."/>
            <person name="Slot J.C."/>
            <person name="Stielow J.B."/>
            <person name="Sun H."/>
            <person name="Kurtzman C.P."/>
            <person name="Blackwell M."/>
            <person name="Grigoriev I.V."/>
            <person name="Jeffries T.W."/>
        </authorList>
    </citation>
    <scope>NUCLEOTIDE SEQUENCE [LARGE SCALE GENOMIC DNA]</scope>
    <source>
        <strain evidence="3">NRRL Y-12698</strain>
    </source>
</reference>
<dbReference type="InterPro" id="IPR004087">
    <property type="entry name" value="KH_dom"/>
</dbReference>
<dbReference type="Pfam" id="PF00013">
    <property type="entry name" value="KH_1"/>
    <property type="match status" value="1"/>
</dbReference>
<proteinExistence type="predicted"/>
<dbReference type="Gene3D" id="3.30.1370.10">
    <property type="entry name" value="K Homology domain, type 1"/>
    <property type="match status" value="1"/>
</dbReference>
<dbReference type="Proteomes" id="UP000094336">
    <property type="component" value="Unassembled WGS sequence"/>
</dbReference>
<feature type="domain" description="K Homology" evidence="1">
    <location>
        <begin position="313"/>
        <end position="394"/>
    </location>
</feature>
<organism evidence="2 3">
    <name type="scientific">Babjeviella inositovora NRRL Y-12698</name>
    <dbReference type="NCBI Taxonomy" id="984486"/>
    <lineage>
        <taxon>Eukaryota</taxon>
        <taxon>Fungi</taxon>
        <taxon>Dikarya</taxon>
        <taxon>Ascomycota</taxon>
        <taxon>Saccharomycotina</taxon>
        <taxon>Pichiomycetes</taxon>
        <taxon>Serinales incertae sedis</taxon>
        <taxon>Babjeviella</taxon>
    </lineage>
</organism>
<evidence type="ECO:0000259" key="1">
    <source>
        <dbReference type="SMART" id="SM00322"/>
    </source>
</evidence>
<dbReference type="AlphaFoldDB" id="A0A1E3QST3"/>